<feature type="transmembrane region" description="Helical" evidence="1">
    <location>
        <begin position="239"/>
        <end position="262"/>
    </location>
</feature>
<protein>
    <submittedName>
        <fullName evidence="2">DUF389 domain-containing protein</fullName>
    </submittedName>
</protein>
<gene>
    <name evidence="2" type="ORF">AUR65_008275</name>
</gene>
<feature type="transmembrane region" description="Helical" evidence="1">
    <location>
        <begin position="215"/>
        <end position="232"/>
    </location>
</feature>
<name>A0A2P4NQJ7_9EURY</name>
<evidence type="ECO:0000313" key="2">
    <source>
        <dbReference type="EMBL" id="POG55404.1"/>
    </source>
</evidence>
<dbReference type="EMBL" id="LOPW02000010">
    <property type="protein sequence ID" value="POG55404.1"/>
    <property type="molecule type" value="Genomic_DNA"/>
</dbReference>
<evidence type="ECO:0000256" key="1">
    <source>
        <dbReference type="SAM" id="Phobius"/>
    </source>
</evidence>
<dbReference type="PANTHER" id="PTHR20992">
    <property type="entry name" value="AT15442P-RELATED"/>
    <property type="match status" value="1"/>
</dbReference>
<feature type="transmembrane region" description="Helical" evidence="1">
    <location>
        <begin position="170"/>
        <end position="189"/>
    </location>
</feature>
<feature type="transmembrane region" description="Helical" evidence="1">
    <location>
        <begin position="313"/>
        <end position="337"/>
    </location>
</feature>
<organism evidence="2 3">
    <name type="scientific">Haloferax marisrubri</name>
    <dbReference type="NCBI Taxonomy" id="1544719"/>
    <lineage>
        <taxon>Archaea</taxon>
        <taxon>Methanobacteriati</taxon>
        <taxon>Methanobacteriota</taxon>
        <taxon>Stenosarchaea group</taxon>
        <taxon>Halobacteria</taxon>
        <taxon>Halobacteriales</taxon>
        <taxon>Haloferacaceae</taxon>
        <taxon>Haloferax</taxon>
    </lineage>
</organism>
<reference evidence="2" key="1">
    <citation type="submission" date="2017-08" db="EMBL/GenBank/DDBJ databases">
        <title>Haloferax marisrubri sp. nov., isolated from the Discovery deep brine-seawater interface in the Red Sea.</title>
        <authorList>
            <person name="Zhang G."/>
            <person name="Stingl U."/>
        </authorList>
    </citation>
    <scope>NUCLEOTIDE SEQUENCE [LARGE SCALE GENOMIC DNA]</scope>
    <source>
        <strain evidence="2">SB3</strain>
    </source>
</reference>
<feature type="transmembrane region" description="Helical" evidence="1">
    <location>
        <begin position="135"/>
        <end position="158"/>
    </location>
</feature>
<keyword evidence="1" id="KW-1133">Transmembrane helix</keyword>
<dbReference type="InterPro" id="IPR005240">
    <property type="entry name" value="DUF389"/>
</dbReference>
<feature type="transmembrane region" description="Helical" evidence="1">
    <location>
        <begin position="110"/>
        <end position="129"/>
    </location>
</feature>
<dbReference type="Proteomes" id="UP000053621">
    <property type="component" value="Unassembled WGS sequence"/>
</dbReference>
<dbReference type="NCBIfam" id="TIGR00341">
    <property type="entry name" value="TIGR00341 family protein"/>
    <property type="match status" value="1"/>
</dbReference>
<dbReference type="PANTHER" id="PTHR20992:SF9">
    <property type="entry name" value="AT15442P-RELATED"/>
    <property type="match status" value="1"/>
</dbReference>
<evidence type="ECO:0000313" key="3">
    <source>
        <dbReference type="Proteomes" id="UP000053621"/>
    </source>
</evidence>
<comment type="caution">
    <text evidence="2">The sequence shown here is derived from an EMBL/GenBank/DDBJ whole genome shotgun (WGS) entry which is preliminary data.</text>
</comment>
<keyword evidence="1" id="KW-0472">Membrane</keyword>
<dbReference type="AlphaFoldDB" id="A0A2P4NQJ7"/>
<keyword evidence="3" id="KW-1185">Reference proteome</keyword>
<keyword evidence="1" id="KW-0812">Transmembrane</keyword>
<proteinExistence type="predicted"/>
<feature type="transmembrane region" description="Helical" evidence="1">
    <location>
        <begin position="274"/>
        <end position="292"/>
    </location>
</feature>
<dbReference type="RefSeq" id="WP_058566391.1">
    <property type="nucleotide sequence ID" value="NZ_LOPW02000010.1"/>
</dbReference>
<dbReference type="Pfam" id="PF04087">
    <property type="entry name" value="DUF389"/>
    <property type="match status" value="1"/>
</dbReference>
<accession>A0A2P4NQJ7</accession>
<sequence length="446" mass="46466">MRLVHVLIPTGSVEAVLDELDSEGIDYAVSAEVGRGGYDAQVSFPVPTSAVDPILTRLRAVGLEDDGYTIVVSAETVVSKRFEQVKANYTDLSLSRAELVSRAEDMAPPLSTFVAMTIVSAVVATTGLLSNSAAVIIGAMIIAPVMGPAISASVGSVLYEPRLFRRGVGLQVLGVALAIASGLVFSLLVKETLLVPPGFNPIEVPQVQERLTPNVLSLVLAVGAGVAAVLSLTRGVSSVLVGAMIAVALVPPAATVGIGIAWDAPLAVAEAGTLLLVNVLAVNLVALSLLWLSGYRPVSEARTDSARKRTLQLLGIISFALIALGSILAFVSLLSVADAEFRTELNAEIADVLSRNEYRNVRLVEVHIDVSPVQGLLFSEEPEVTILVDSPGGVPPNGLAEDVRTVIRDEQGFDVIVVVEAVDASLPSDDGVTATERVVGPVPRPA</sequence>
<dbReference type="OrthoDB" id="3266at2157"/>